<keyword evidence="3" id="KW-1185">Reference proteome</keyword>
<feature type="region of interest" description="Disordered" evidence="1">
    <location>
        <begin position="65"/>
        <end position="100"/>
    </location>
</feature>
<protein>
    <submittedName>
        <fullName evidence="2">Uncharacterized protein</fullName>
    </submittedName>
</protein>
<evidence type="ECO:0000313" key="3">
    <source>
        <dbReference type="Proteomes" id="UP000314294"/>
    </source>
</evidence>
<dbReference type="Proteomes" id="UP000314294">
    <property type="component" value="Unassembled WGS sequence"/>
</dbReference>
<dbReference type="AlphaFoldDB" id="A0A4Z2FQE3"/>
<accession>A0A4Z2FQE3</accession>
<gene>
    <name evidence="2" type="ORF">EYF80_046677</name>
</gene>
<evidence type="ECO:0000256" key="1">
    <source>
        <dbReference type="SAM" id="MobiDB-lite"/>
    </source>
</evidence>
<proteinExistence type="predicted"/>
<evidence type="ECO:0000313" key="2">
    <source>
        <dbReference type="EMBL" id="TNN43145.1"/>
    </source>
</evidence>
<feature type="compositionally biased region" description="Low complexity" evidence="1">
    <location>
        <begin position="78"/>
        <end position="100"/>
    </location>
</feature>
<organism evidence="2 3">
    <name type="scientific">Liparis tanakae</name>
    <name type="common">Tanaka's snailfish</name>
    <dbReference type="NCBI Taxonomy" id="230148"/>
    <lineage>
        <taxon>Eukaryota</taxon>
        <taxon>Metazoa</taxon>
        <taxon>Chordata</taxon>
        <taxon>Craniata</taxon>
        <taxon>Vertebrata</taxon>
        <taxon>Euteleostomi</taxon>
        <taxon>Actinopterygii</taxon>
        <taxon>Neopterygii</taxon>
        <taxon>Teleostei</taxon>
        <taxon>Neoteleostei</taxon>
        <taxon>Acanthomorphata</taxon>
        <taxon>Eupercaria</taxon>
        <taxon>Perciformes</taxon>
        <taxon>Cottioidei</taxon>
        <taxon>Cottales</taxon>
        <taxon>Liparidae</taxon>
        <taxon>Liparis</taxon>
    </lineage>
</organism>
<comment type="caution">
    <text evidence="2">The sequence shown here is derived from an EMBL/GenBank/DDBJ whole genome shotgun (WGS) entry which is preliminary data.</text>
</comment>
<feature type="region of interest" description="Disordered" evidence="1">
    <location>
        <begin position="1"/>
        <end position="48"/>
    </location>
</feature>
<sequence length="131" mass="14533">MWLMPPKPPEEENEDEAQQRDTSYRGRAVCRRSEDHSPIPPKESPNPRFICMSLWPKSRSIPPIPARLTSWPHGAHASSSSSSSSSHSSSHCSSCSSCSSSQAVGVDWLSSWSQSHADPTESPYTYERCLN</sequence>
<reference evidence="2 3" key="1">
    <citation type="submission" date="2019-03" db="EMBL/GenBank/DDBJ databases">
        <title>First draft genome of Liparis tanakae, snailfish: a comprehensive survey of snailfish specific genes.</title>
        <authorList>
            <person name="Kim W."/>
            <person name="Song I."/>
            <person name="Jeong J.-H."/>
            <person name="Kim D."/>
            <person name="Kim S."/>
            <person name="Ryu S."/>
            <person name="Song J.Y."/>
            <person name="Lee S.K."/>
        </authorList>
    </citation>
    <scope>NUCLEOTIDE SEQUENCE [LARGE SCALE GENOMIC DNA]</scope>
    <source>
        <tissue evidence="2">Muscle</tissue>
    </source>
</reference>
<name>A0A4Z2FQE3_9TELE</name>
<dbReference type="EMBL" id="SRLO01000987">
    <property type="protein sequence ID" value="TNN43145.1"/>
    <property type="molecule type" value="Genomic_DNA"/>
</dbReference>